<keyword evidence="3" id="KW-1185">Reference proteome</keyword>
<name>A0A1V9G7Q5_9BACT</name>
<dbReference type="InterPro" id="IPR016796">
    <property type="entry name" value="UCP021774"/>
</dbReference>
<organism evidence="2 3">
    <name type="scientific">Niastella vici</name>
    <dbReference type="NCBI Taxonomy" id="1703345"/>
    <lineage>
        <taxon>Bacteria</taxon>
        <taxon>Pseudomonadati</taxon>
        <taxon>Bacteroidota</taxon>
        <taxon>Chitinophagia</taxon>
        <taxon>Chitinophagales</taxon>
        <taxon>Chitinophagaceae</taxon>
        <taxon>Niastella</taxon>
    </lineage>
</organism>
<sequence length="128" mass="14393">MNYNISKKLQISFQEAINKVTDELKKEGFGIITEIDLKEKFKEKIGVDFRRYTILGACNPKLAYEAVQLEDKIGVMLPCNILVQEHENGGVEVSAINPMNAMDVVNNERLSLLANEIGQKLQKVIANI</sequence>
<gene>
    <name evidence="2" type="ORF">A3860_13925</name>
</gene>
<dbReference type="PANTHER" id="PTHR38342:SF1">
    <property type="entry name" value="SLR5037 PROTEIN"/>
    <property type="match status" value="1"/>
</dbReference>
<dbReference type="Pfam" id="PF03625">
    <property type="entry name" value="DUF302"/>
    <property type="match status" value="1"/>
</dbReference>
<dbReference type="AlphaFoldDB" id="A0A1V9G7Q5"/>
<protein>
    <recommendedName>
        <fullName evidence="1">DUF302 domain-containing protein</fullName>
    </recommendedName>
</protein>
<dbReference type="Proteomes" id="UP000192796">
    <property type="component" value="Unassembled WGS sequence"/>
</dbReference>
<dbReference type="EMBL" id="LVYD01000002">
    <property type="protein sequence ID" value="OQP66574.1"/>
    <property type="molecule type" value="Genomic_DNA"/>
</dbReference>
<dbReference type="CDD" id="cd14797">
    <property type="entry name" value="DUF302"/>
    <property type="match status" value="1"/>
</dbReference>
<feature type="domain" description="DUF302" evidence="1">
    <location>
        <begin position="35"/>
        <end position="98"/>
    </location>
</feature>
<evidence type="ECO:0000313" key="2">
    <source>
        <dbReference type="EMBL" id="OQP66574.1"/>
    </source>
</evidence>
<dbReference type="SUPFAM" id="SSF103247">
    <property type="entry name" value="TT1751-like"/>
    <property type="match status" value="1"/>
</dbReference>
<dbReference type="OrthoDB" id="9791067at2"/>
<dbReference type="PIRSF" id="PIRSF021774">
    <property type="entry name" value="UCP021774"/>
    <property type="match status" value="1"/>
</dbReference>
<dbReference type="Gene3D" id="3.30.310.70">
    <property type="entry name" value="TT1751-like domain"/>
    <property type="match status" value="1"/>
</dbReference>
<evidence type="ECO:0000259" key="1">
    <source>
        <dbReference type="Pfam" id="PF03625"/>
    </source>
</evidence>
<proteinExistence type="predicted"/>
<accession>A0A1V9G7Q5</accession>
<dbReference type="InterPro" id="IPR035923">
    <property type="entry name" value="TT1751-like_sf"/>
</dbReference>
<dbReference type="RefSeq" id="WP_081145516.1">
    <property type="nucleotide sequence ID" value="NZ_LVYD01000002.1"/>
</dbReference>
<dbReference type="InterPro" id="IPR005180">
    <property type="entry name" value="DUF302"/>
</dbReference>
<dbReference type="PANTHER" id="PTHR38342">
    <property type="entry name" value="SLR5037 PROTEIN"/>
    <property type="match status" value="1"/>
</dbReference>
<reference evidence="2 3" key="1">
    <citation type="submission" date="2016-03" db="EMBL/GenBank/DDBJ databases">
        <title>Niastella vici sp. nov., isolated from farmland soil.</title>
        <authorList>
            <person name="Chen L."/>
            <person name="Wang D."/>
            <person name="Yang S."/>
            <person name="Wang G."/>
        </authorList>
    </citation>
    <scope>NUCLEOTIDE SEQUENCE [LARGE SCALE GENOMIC DNA]</scope>
    <source>
        <strain evidence="2 3">DJ57</strain>
    </source>
</reference>
<dbReference type="STRING" id="1703345.A3860_13925"/>
<evidence type="ECO:0000313" key="3">
    <source>
        <dbReference type="Proteomes" id="UP000192796"/>
    </source>
</evidence>
<comment type="caution">
    <text evidence="2">The sequence shown here is derived from an EMBL/GenBank/DDBJ whole genome shotgun (WGS) entry which is preliminary data.</text>
</comment>